<dbReference type="EMBL" id="JAEMUK010000092">
    <property type="protein sequence ID" value="MBJ7545225.1"/>
    <property type="molecule type" value="Genomic_DNA"/>
</dbReference>
<dbReference type="InterPro" id="IPR036390">
    <property type="entry name" value="WH_DNA-bd_sf"/>
</dbReference>
<sequence>MVARKVSALDVGPDCHDPGSRHERIASLAKALGHPARVLIVETLLRRQTCIGCDIVEEIGLAASTTSEHLRILKEAGIIIGEIARPRVCYSLNPAAVSPLAAFLKTIEAGSAPALPE</sequence>
<name>A0A8I1GJG4_9HYPH</name>
<organism evidence="5 6">
    <name type="scientific">Rhodomicrobium udaipurense</name>
    <dbReference type="NCBI Taxonomy" id="1202716"/>
    <lineage>
        <taxon>Bacteria</taxon>
        <taxon>Pseudomonadati</taxon>
        <taxon>Pseudomonadota</taxon>
        <taxon>Alphaproteobacteria</taxon>
        <taxon>Hyphomicrobiales</taxon>
        <taxon>Hyphomicrobiaceae</taxon>
        <taxon>Rhodomicrobium</taxon>
    </lineage>
</organism>
<dbReference type="RefSeq" id="WP_037241450.1">
    <property type="nucleotide sequence ID" value="NZ_JAEMUK010000092.1"/>
</dbReference>
<dbReference type="PANTHER" id="PTHR33154">
    <property type="entry name" value="TRANSCRIPTIONAL REGULATOR, ARSR FAMILY"/>
    <property type="match status" value="1"/>
</dbReference>
<dbReference type="InterPro" id="IPR011991">
    <property type="entry name" value="ArsR-like_HTH"/>
</dbReference>
<dbReference type="Pfam" id="PF01022">
    <property type="entry name" value="HTH_5"/>
    <property type="match status" value="1"/>
</dbReference>
<evidence type="ECO:0000313" key="5">
    <source>
        <dbReference type="EMBL" id="MBJ7545225.1"/>
    </source>
</evidence>
<keyword evidence="2" id="KW-0238">DNA-binding</keyword>
<dbReference type="InterPro" id="IPR001845">
    <property type="entry name" value="HTH_ArsR_DNA-bd_dom"/>
</dbReference>
<reference evidence="5 6" key="1">
    <citation type="submission" date="2020-12" db="EMBL/GenBank/DDBJ databases">
        <title>Revised draft genomes of Rhodomicrobium vannielii ATCC 17100 and Rhodomicrobium udaipurense JA643.</title>
        <authorList>
            <person name="Conners E.M."/>
            <person name="Davenport E.J."/>
            <person name="Bose A."/>
        </authorList>
    </citation>
    <scope>NUCLEOTIDE SEQUENCE [LARGE SCALE GENOMIC DNA]</scope>
    <source>
        <strain evidence="5 6">JA643</strain>
    </source>
</reference>
<dbReference type="GO" id="GO:0003677">
    <property type="term" value="F:DNA binding"/>
    <property type="evidence" value="ECO:0007669"/>
    <property type="project" value="UniProtKB-KW"/>
</dbReference>
<gene>
    <name evidence="5" type="ORF">JDN41_16865</name>
</gene>
<accession>A0A8I1GJG4</accession>
<dbReference type="Gene3D" id="1.10.10.10">
    <property type="entry name" value="Winged helix-like DNA-binding domain superfamily/Winged helix DNA-binding domain"/>
    <property type="match status" value="1"/>
</dbReference>
<evidence type="ECO:0000256" key="1">
    <source>
        <dbReference type="ARBA" id="ARBA00023015"/>
    </source>
</evidence>
<dbReference type="CDD" id="cd00090">
    <property type="entry name" value="HTH_ARSR"/>
    <property type="match status" value="1"/>
</dbReference>
<comment type="caution">
    <text evidence="5">The sequence shown here is derived from an EMBL/GenBank/DDBJ whole genome shotgun (WGS) entry which is preliminary data.</text>
</comment>
<keyword evidence="6" id="KW-1185">Reference proteome</keyword>
<proteinExistence type="predicted"/>
<feature type="domain" description="HTH arsR-type" evidence="4">
    <location>
        <begin position="17"/>
        <end position="112"/>
    </location>
</feature>
<evidence type="ECO:0000256" key="3">
    <source>
        <dbReference type="ARBA" id="ARBA00023163"/>
    </source>
</evidence>
<evidence type="ECO:0000313" key="6">
    <source>
        <dbReference type="Proteomes" id="UP000623250"/>
    </source>
</evidence>
<evidence type="ECO:0000259" key="4">
    <source>
        <dbReference type="PROSITE" id="PS50987"/>
    </source>
</evidence>
<dbReference type="AlphaFoldDB" id="A0A8I1GJG4"/>
<dbReference type="PANTHER" id="PTHR33154:SF15">
    <property type="entry name" value="REGULATORY PROTEIN ARSR"/>
    <property type="match status" value="1"/>
</dbReference>
<dbReference type="Proteomes" id="UP000623250">
    <property type="component" value="Unassembled WGS sequence"/>
</dbReference>
<dbReference type="GO" id="GO:0003700">
    <property type="term" value="F:DNA-binding transcription factor activity"/>
    <property type="evidence" value="ECO:0007669"/>
    <property type="project" value="InterPro"/>
</dbReference>
<dbReference type="PROSITE" id="PS50987">
    <property type="entry name" value="HTH_ARSR_2"/>
    <property type="match status" value="1"/>
</dbReference>
<dbReference type="InterPro" id="IPR051081">
    <property type="entry name" value="HTH_MetalResp_TranReg"/>
</dbReference>
<dbReference type="SMART" id="SM00418">
    <property type="entry name" value="HTH_ARSR"/>
    <property type="match status" value="1"/>
</dbReference>
<dbReference type="InterPro" id="IPR036388">
    <property type="entry name" value="WH-like_DNA-bd_sf"/>
</dbReference>
<dbReference type="SUPFAM" id="SSF46785">
    <property type="entry name" value="Winged helix' DNA-binding domain"/>
    <property type="match status" value="1"/>
</dbReference>
<dbReference type="NCBIfam" id="NF033788">
    <property type="entry name" value="HTH_metalloreg"/>
    <property type="match status" value="1"/>
</dbReference>
<keyword evidence="1" id="KW-0805">Transcription regulation</keyword>
<protein>
    <submittedName>
        <fullName evidence="5">Winged helix-turn-helix transcriptional regulator</fullName>
    </submittedName>
</protein>
<evidence type="ECO:0000256" key="2">
    <source>
        <dbReference type="ARBA" id="ARBA00023125"/>
    </source>
</evidence>
<keyword evidence="3" id="KW-0804">Transcription</keyword>